<dbReference type="PANTHER" id="PTHR47980">
    <property type="entry name" value="LD44762P"/>
    <property type="match status" value="1"/>
</dbReference>
<dbReference type="Gene3D" id="3.40.50.300">
    <property type="entry name" value="P-loop containing nucleotide triphosphate hydrolases"/>
    <property type="match status" value="1"/>
</dbReference>
<evidence type="ECO:0000256" key="5">
    <source>
        <dbReference type="ARBA" id="ARBA00023289"/>
    </source>
</evidence>
<evidence type="ECO:0000256" key="1">
    <source>
        <dbReference type="ARBA" id="ARBA00006270"/>
    </source>
</evidence>
<accession>A0AA35WMC6</accession>
<keyword evidence="4" id="KW-0449">Lipoprotein</keyword>
<dbReference type="Proteomes" id="UP001174909">
    <property type="component" value="Unassembled WGS sequence"/>
</dbReference>
<reference evidence="6" key="1">
    <citation type="submission" date="2023-03" db="EMBL/GenBank/DDBJ databases">
        <authorList>
            <person name="Steffen K."/>
            <person name="Cardenas P."/>
        </authorList>
    </citation>
    <scope>NUCLEOTIDE SEQUENCE</scope>
</reference>
<dbReference type="FunFam" id="3.40.50.300:FF:001129">
    <property type="entry name" value="ras-related protein Rab-44 isoform X2"/>
    <property type="match status" value="1"/>
</dbReference>
<evidence type="ECO:0000256" key="2">
    <source>
        <dbReference type="ARBA" id="ARBA00022741"/>
    </source>
</evidence>
<dbReference type="PRINTS" id="PR00449">
    <property type="entry name" value="RASTRNSFRMNG"/>
</dbReference>
<dbReference type="InterPro" id="IPR001806">
    <property type="entry name" value="Small_GTPase"/>
</dbReference>
<dbReference type="PROSITE" id="PS51420">
    <property type="entry name" value="RHO"/>
    <property type="match status" value="1"/>
</dbReference>
<dbReference type="Pfam" id="PF00071">
    <property type="entry name" value="Ras"/>
    <property type="match status" value="1"/>
</dbReference>
<dbReference type="AlphaFoldDB" id="A0AA35WMC6"/>
<comment type="similarity">
    <text evidence="1">Belongs to the small GTPase superfamily. Rab family.</text>
</comment>
<dbReference type="SMART" id="SM00173">
    <property type="entry name" value="RAS"/>
    <property type="match status" value="1"/>
</dbReference>
<sequence>MAAAEEKNTKPGKKYDHLFKLVLVGDYDVGKQELIKRFVDGYFQGKYVTNVAVDLRVKTVEVDGKRIKLQLWDTVGNERFRSLTSAYFRGAHGVLLVYDVGNAKSFGSVGDWHKQVEQFGSPDVNRVLVANRCHQGEREVSQVAGEEMAREMGYKFFEVSAKTGQNVQEVFSTISSDIKLRIDSKPPENYEGSISLTEKRCPSHSGGADGSCCV</sequence>
<dbReference type="PROSITE" id="PS51421">
    <property type="entry name" value="RAS"/>
    <property type="match status" value="1"/>
</dbReference>
<dbReference type="EMBL" id="CASHTH010001943">
    <property type="protein sequence ID" value="CAI8022166.1"/>
    <property type="molecule type" value="Genomic_DNA"/>
</dbReference>
<dbReference type="SMART" id="SM00175">
    <property type="entry name" value="RAB"/>
    <property type="match status" value="1"/>
</dbReference>
<dbReference type="SMART" id="SM00174">
    <property type="entry name" value="RHO"/>
    <property type="match status" value="1"/>
</dbReference>
<dbReference type="NCBIfam" id="TIGR00231">
    <property type="entry name" value="small_GTP"/>
    <property type="match status" value="1"/>
</dbReference>
<dbReference type="InterPro" id="IPR050305">
    <property type="entry name" value="Small_GTPase_Rab"/>
</dbReference>
<evidence type="ECO:0000313" key="7">
    <source>
        <dbReference type="Proteomes" id="UP001174909"/>
    </source>
</evidence>
<keyword evidence="7" id="KW-1185">Reference proteome</keyword>
<evidence type="ECO:0000256" key="4">
    <source>
        <dbReference type="ARBA" id="ARBA00023288"/>
    </source>
</evidence>
<evidence type="ECO:0000256" key="3">
    <source>
        <dbReference type="ARBA" id="ARBA00023134"/>
    </source>
</evidence>
<gene>
    <name evidence="6" type="ORF">GBAR_LOCUS13039</name>
</gene>
<keyword evidence="3" id="KW-0342">GTP-binding</keyword>
<comment type="caution">
    <text evidence="6">The sequence shown here is derived from an EMBL/GenBank/DDBJ whole genome shotgun (WGS) entry which is preliminary data.</text>
</comment>
<dbReference type="PROSITE" id="PS51419">
    <property type="entry name" value="RAB"/>
    <property type="match status" value="1"/>
</dbReference>
<proteinExistence type="inferred from homology"/>
<dbReference type="GO" id="GO:0005525">
    <property type="term" value="F:GTP binding"/>
    <property type="evidence" value="ECO:0007669"/>
    <property type="project" value="UniProtKB-KW"/>
</dbReference>
<dbReference type="GO" id="GO:0003924">
    <property type="term" value="F:GTPase activity"/>
    <property type="evidence" value="ECO:0007669"/>
    <property type="project" value="InterPro"/>
</dbReference>
<dbReference type="SUPFAM" id="SSF52540">
    <property type="entry name" value="P-loop containing nucleoside triphosphate hydrolases"/>
    <property type="match status" value="1"/>
</dbReference>
<protein>
    <submittedName>
        <fullName evidence="6">Ras-related protein RAB1BV</fullName>
    </submittedName>
</protein>
<name>A0AA35WMC6_GEOBA</name>
<keyword evidence="2" id="KW-0547">Nucleotide-binding</keyword>
<dbReference type="InterPro" id="IPR027417">
    <property type="entry name" value="P-loop_NTPase"/>
</dbReference>
<dbReference type="InterPro" id="IPR005225">
    <property type="entry name" value="Small_GTP-bd"/>
</dbReference>
<evidence type="ECO:0000313" key="6">
    <source>
        <dbReference type="EMBL" id="CAI8022166.1"/>
    </source>
</evidence>
<organism evidence="6 7">
    <name type="scientific">Geodia barretti</name>
    <name type="common">Barrett's horny sponge</name>
    <dbReference type="NCBI Taxonomy" id="519541"/>
    <lineage>
        <taxon>Eukaryota</taxon>
        <taxon>Metazoa</taxon>
        <taxon>Porifera</taxon>
        <taxon>Demospongiae</taxon>
        <taxon>Heteroscleromorpha</taxon>
        <taxon>Tetractinellida</taxon>
        <taxon>Astrophorina</taxon>
        <taxon>Geodiidae</taxon>
        <taxon>Geodia</taxon>
    </lineage>
</organism>
<dbReference type="SMART" id="SM00176">
    <property type="entry name" value="RAN"/>
    <property type="match status" value="1"/>
</dbReference>
<keyword evidence="5" id="KW-0636">Prenylation</keyword>